<evidence type="ECO:0000313" key="2">
    <source>
        <dbReference type="EMBL" id="KAG7301930.1"/>
    </source>
</evidence>
<proteinExistence type="predicted"/>
<organism evidence="2 3">
    <name type="scientific">Plutella xylostella</name>
    <name type="common">Diamondback moth</name>
    <name type="synonym">Plutella maculipennis</name>
    <dbReference type="NCBI Taxonomy" id="51655"/>
    <lineage>
        <taxon>Eukaryota</taxon>
        <taxon>Metazoa</taxon>
        <taxon>Ecdysozoa</taxon>
        <taxon>Arthropoda</taxon>
        <taxon>Hexapoda</taxon>
        <taxon>Insecta</taxon>
        <taxon>Pterygota</taxon>
        <taxon>Neoptera</taxon>
        <taxon>Endopterygota</taxon>
        <taxon>Lepidoptera</taxon>
        <taxon>Glossata</taxon>
        <taxon>Ditrysia</taxon>
        <taxon>Yponomeutoidea</taxon>
        <taxon>Plutellidae</taxon>
        <taxon>Plutella</taxon>
    </lineage>
</organism>
<feature type="compositionally biased region" description="Basic and acidic residues" evidence="1">
    <location>
        <begin position="121"/>
        <end position="162"/>
    </location>
</feature>
<comment type="caution">
    <text evidence="2">The sequence shown here is derived from an EMBL/GenBank/DDBJ whole genome shotgun (WGS) entry which is preliminary data.</text>
</comment>
<feature type="compositionally biased region" description="Basic and acidic residues" evidence="1">
    <location>
        <begin position="87"/>
        <end position="103"/>
    </location>
</feature>
<feature type="region of interest" description="Disordered" evidence="1">
    <location>
        <begin position="117"/>
        <end position="278"/>
    </location>
</feature>
<name>A0ABQ7Q9M2_PLUXY</name>
<dbReference type="Proteomes" id="UP000823941">
    <property type="component" value="Chromosome 18"/>
</dbReference>
<sequence>MSQITQIQNYLHDKVMMMMVQRAATRWRRRWHLRRRIPTSLLLCAVWLLLPNVHSYVVKDSTEDIPNNNVTTLYPVAYTGNNTGPKTHPEDNQKTQTENKDTKIKSEATGWKIETAFSESKLPEKEEENEKKIAETKEDSNGMDSKEEAVLERPENHTKDFKPSQPLGDYFDLDDVLPPQKEEGGFSPFTKKPYSSFHGSPQKYPHNLPSPFPYKFDLTPSKPRDEWKPSQESSKFGRLPAGGLYQHSDPFKDKPGAHDEDTGLDFSSGDYKETSLRKRPDPWRRVVQLLTALIPVGLIVSALTPAVITVEDSSAGRPGYM</sequence>
<evidence type="ECO:0000313" key="3">
    <source>
        <dbReference type="Proteomes" id="UP000823941"/>
    </source>
</evidence>
<reference evidence="2 3" key="1">
    <citation type="submission" date="2021-06" db="EMBL/GenBank/DDBJ databases">
        <title>A haploid diamondback moth (Plutella xylostella L.) genome assembly resolves 31 chromosomes and identifies a diamide resistance mutation.</title>
        <authorList>
            <person name="Ward C.M."/>
            <person name="Perry K.D."/>
            <person name="Baker G."/>
            <person name="Powis K."/>
            <person name="Heckel D.G."/>
            <person name="Baxter S.W."/>
        </authorList>
    </citation>
    <scope>NUCLEOTIDE SEQUENCE [LARGE SCALE GENOMIC DNA]</scope>
    <source>
        <strain evidence="2 3">LV</strain>
        <tissue evidence="2">Single pupa</tissue>
    </source>
</reference>
<protein>
    <submittedName>
        <fullName evidence="2">Uncharacterized protein</fullName>
    </submittedName>
</protein>
<evidence type="ECO:0000256" key="1">
    <source>
        <dbReference type="SAM" id="MobiDB-lite"/>
    </source>
</evidence>
<gene>
    <name evidence="2" type="ORF">JYU34_013349</name>
</gene>
<keyword evidence="3" id="KW-1185">Reference proteome</keyword>
<feature type="region of interest" description="Disordered" evidence="1">
    <location>
        <begin position="78"/>
        <end position="103"/>
    </location>
</feature>
<feature type="compositionally biased region" description="Basic and acidic residues" evidence="1">
    <location>
        <begin position="249"/>
        <end position="261"/>
    </location>
</feature>
<accession>A0ABQ7Q9M2</accession>
<dbReference type="EMBL" id="JAHIBW010000018">
    <property type="protein sequence ID" value="KAG7301930.1"/>
    <property type="molecule type" value="Genomic_DNA"/>
</dbReference>